<keyword evidence="1" id="KW-0472">Membrane</keyword>
<dbReference type="RefSeq" id="WP_058907589.1">
    <property type="nucleotide sequence ID" value="NZ_JAAWVG010000011.1"/>
</dbReference>
<organism evidence="2 3">
    <name type="scientific">Ralstonia pseudosolanacearum</name>
    <dbReference type="NCBI Taxonomy" id="1310165"/>
    <lineage>
        <taxon>Bacteria</taxon>
        <taxon>Pseudomonadati</taxon>
        <taxon>Pseudomonadota</taxon>
        <taxon>Betaproteobacteria</taxon>
        <taxon>Burkholderiales</taxon>
        <taxon>Burkholderiaceae</taxon>
        <taxon>Ralstonia</taxon>
        <taxon>Ralstonia solanacearum species complex</taxon>
    </lineage>
</organism>
<protein>
    <submittedName>
        <fullName evidence="2">Uncharacterized protein</fullName>
    </submittedName>
</protein>
<evidence type="ECO:0000256" key="1">
    <source>
        <dbReference type="SAM" id="Phobius"/>
    </source>
</evidence>
<evidence type="ECO:0000313" key="3">
    <source>
        <dbReference type="Proteomes" id="UP000271222"/>
    </source>
</evidence>
<accession>A0A454TUI4</accession>
<name>A0A454TUI4_9RALS</name>
<evidence type="ECO:0000313" key="2">
    <source>
        <dbReference type="EMBL" id="RNM08441.1"/>
    </source>
</evidence>
<dbReference type="EMBL" id="RJTL01000010">
    <property type="protein sequence ID" value="RNM08441.1"/>
    <property type="molecule type" value="Genomic_DNA"/>
</dbReference>
<feature type="transmembrane region" description="Helical" evidence="1">
    <location>
        <begin position="20"/>
        <end position="37"/>
    </location>
</feature>
<proteinExistence type="predicted"/>
<dbReference type="AlphaFoldDB" id="A0A454TUI4"/>
<sequence>MDQFITLLKSVTADEFNKVILGVVALISLGLGPLMQWRIAKKQALLQELIAQRQADLQSQIAKRQAADNISAKRQIWIDELRKEVAEYLTLFARLEELRRPAPNLSPEDQKLNFQDFVEANKRATELGIRIKLRLNPNEDEHNELVRLLRALADVCKDPPPNETEGQRKEALRQFSVARDNVIAHLQVILKHEWERVKKGDM</sequence>
<keyword evidence="1" id="KW-1133">Transmembrane helix</keyword>
<comment type="caution">
    <text evidence="2">The sequence shown here is derived from an EMBL/GenBank/DDBJ whole genome shotgun (WGS) entry which is preliminary data.</text>
</comment>
<reference evidence="2 3" key="1">
    <citation type="submission" date="2018-10" db="EMBL/GenBank/DDBJ databases">
        <title>Draft Genome Sequence of Ralstonia pseudosolanacearum (R. solanacearum phylotype I) Strain Tg03 Isolated from Luffa cylindrica in China.</title>
        <authorList>
            <person name="Yuan G.-Q."/>
            <person name="Li Q.-Q."/>
            <person name="Zhang Y.-W."/>
        </authorList>
    </citation>
    <scope>NUCLEOTIDE SEQUENCE [LARGE SCALE GENOMIC DNA]</scope>
    <source>
        <strain evidence="2 3">Tg03</strain>
    </source>
</reference>
<dbReference type="OrthoDB" id="9151024at2"/>
<keyword evidence="1" id="KW-0812">Transmembrane</keyword>
<dbReference type="Proteomes" id="UP000271222">
    <property type="component" value="Unassembled WGS sequence"/>
</dbReference>
<gene>
    <name evidence="2" type="ORF">EGA29_08200</name>
</gene>